<organism evidence="6 7">
    <name type="scientific">Xanthomonas campestris pv. papavericola</name>
    <dbReference type="NCBI Taxonomy" id="487881"/>
    <lineage>
        <taxon>Bacteria</taxon>
        <taxon>Pseudomonadati</taxon>
        <taxon>Pseudomonadota</taxon>
        <taxon>Gammaproteobacteria</taxon>
        <taxon>Lysobacterales</taxon>
        <taxon>Lysobacteraceae</taxon>
        <taxon>Xanthomonas</taxon>
    </lineage>
</organism>
<dbReference type="InterPro" id="IPR005467">
    <property type="entry name" value="His_kinase_dom"/>
</dbReference>
<dbReference type="SUPFAM" id="SSF47384">
    <property type="entry name" value="Homodimeric domain of signal transducing histidine kinase"/>
    <property type="match status" value="1"/>
</dbReference>
<dbReference type="EC" id="2.7.13.3" evidence="2"/>
<evidence type="ECO:0000259" key="5">
    <source>
        <dbReference type="PROSITE" id="PS50113"/>
    </source>
</evidence>
<evidence type="ECO:0000256" key="3">
    <source>
        <dbReference type="ARBA" id="ARBA00022553"/>
    </source>
</evidence>
<dbReference type="Gene3D" id="3.30.450.20">
    <property type="entry name" value="PAS domain"/>
    <property type="match status" value="1"/>
</dbReference>
<dbReference type="RefSeq" id="WP_228427236.1">
    <property type="nucleotide sequence ID" value="NZ_JAJFNJ020000003.1"/>
</dbReference>
<dbReference type="InterPro" id="IPR003594">
    <property type="entry name" value="HATPase_dom"/>
</dbReference>
<dbReference type="SMART" id="SM00387">
    <property type="entry name" value="HATPase_c"/>
    <property type="match status" value="1"/>
</dbReference>
<dbReference type="PRINTS" id="PR00344">
    <property type="entry name" value="BCTRLSENSOR"/>
</dbReference>
<protein>
    <recommendedName>
        <fullName evidence="2">histidine kinase</fullName>
        <ecNumber evidence="2">2.7.13.3</ecNumber>
    </recommendedName>
</protein>
<dbReference type="InterPro" id="IPR035965">
    <property type="entry name" value="PAS-like_dom_sf"/>
</dbReference>
<dbReference type="GO" id="GO:0005524">
    <property type="term" value="F:ATP binding"/>
    <property type="evidence" value="ECO:0007669"/>
    <property type="project" value="UniProtKB-KW"/>
</dbReference>
<name>A0AAJ2X629_XANCA</name>
<dbReference type="InterPro" id="IPR036097">
    <property type="entry name" value="HisK_dim/P_sf"/>
</dbReference>
<evidence type="ECO:0000313" key="7">
    <source>
        <dbReference type="Proteomes" id="UP001297361"/>
    </source>
</evidence>
<dbReference type="SUPFAM" id="SSF55785">
    <property type="entry name" value="PYP-like sensor domain (PAS domain)"/>
    <property type="match status" value="1"/>
</dbReference>
<dbReference type="InterPro" id="IPR004358">
    <property type="entry name" value="Sig_transdc_His_kin-like_C"/>
</dbReference>
<dbReference type="Pfam" id="PF02518">
    <property type="entry name" value="HATPase_c"/>
    <property type="match status" value="1"/>
</dbReference>
<keyword evidence="3" id="KW-0597">Phosphoprotein</keyword>
<dbReference type="InterPro" id="IPR000700">
    <property type="entry name" value="PAS-assoc_C"/>
</dbReference>
<dbReference type="CDD" id="cd00082">
    <property type="entry name" value="HisKA"/>
    <property type="match status" value="1"/>
</dbReference>
<dbReference type="PANTHER" id="PTHR43065">
    <property type="entry name" value="SENSOR HISTIDINE KINASE"/>
    <property type="match status" value="1"/>
</dbReference>
<reference evidence="6" key="1">
    <citation type="submission" date="2021-10" db="EMBL/GenBank/DDBJ databases">
        <authorList>
            <person name="Hussein R."/>
            <person name="Harrison J."/>
            <person name="Studholme D.J."/>
            <person name="Vicente J."/>
            <person name="Grant M."/>
        </authorList>
    </citation>
    <scope>NUCLEOTIDE SEQUENCE</scope>
    <source>
        <strain evidence="6">NCPPB 2970</strain>
    </source>
</reference>
<dbReference type="PROSITE" id="PS50113">
    <property type="entry name" value="PAC"/>
    <property type="match status" value="1"/>
</dbReference>
<feature type="domain" description="Histidine kinase" evidence="4">
    <location>
        <begin position="204"/>
        <end position="424"/>
    </location>
</feature>
<dbReference type="InterPro" id="IPR003661">
    <property type="entry name" value="HisK_dim/P_dom"/>
</dbReference>
<comment type="caution">
    <text evidence="6">The sequence shown here is derived from an EMBL/GenBank/DDBJ whole genome shotgun (WGS) entry which is preliminary data.</text>
</comment>
<evidence type="ECO:0000313" key="6">
    <source>
        <dbReference type="EMBL" id="MEC3889807.1"/>
    </source>
</evidence>
<dbReference type="NCBIfam" id="TIGR00229">
    <property type="entry name" value="sensory_box"/>
    <property type="match status" value="1"/>
</dbReference>
<proteinExistence type="predicted"/>
<dbReference type="Pfam" id="PF08448">
    <property type="entry name" value="PAS_4"/>
    <property type="match status" value="1"/>
</dbReference>
<dbReference type="AlphaFoldDB" id="A0AAJ2X629"/>
<accession>A0AAJ2X629</accession>
<reference evidence="6" key="2">
    <citation type="submission" date="2024-01" db="EMBL/GenBank/DDBJ databases">
        <title>Long-read genome sequencing of X. campestris pv. papavericola.</title>
        <authorList>
            <person name="Hussain R.M.F."/>
            <person name="Greer S."/>
            <person name="Harrison J."/>
            <person name="Grant M."/>
            <person name="Vicente J."/>
            <person name="Studholme D.J."/>
        </authorList>
    </citation>
    <scope>NUCLEOTIDE SEQUENCE</scope>
    <source>
        <strain evidence="6">NCPPB 2970</strain>
    </source>
</reference>
<evidence type="ECO:0000256" key="2">
    <source>
        <dbReference type="ARBA" id="ARBA00012438"/>
    </source>
</evidence>
<feature type="domain" description="PAC" evidence="5">
    <location>
        <begin position="75"/>
        <end position="127"/>
    </location>
</feature>
<dbReference type="InterPro" id="IPR000014">
    <property type="entry name" value="PAS"/>
</dbReference>
<dbReference type="InterPro" id="IPR036890">
    <property type="entry name" value="HATPase_C_sf"/>
</dbReference>
<dbReference type="Gene3D" id="1.10.287.130">
    <property type="match status" value="1"/>
</dbReference>
<evidence type="ECO:0000256" key="1">
    <source>
        <dbReference type="ARBA" id="ARBA00000085"/>
    </source>
</evidence>
<dbReference type="GO" id="GO:0000155">
    <property type="term" value="F:phosphorelay sensor kinase activity"/>
    <property type="evidence" value="ECO:0007669"/>
    <property type="project" value="InterPro"/>
</dbReference>
<keyword evidence="6" id="KW-0547">Nucleotide-binding</keyword>
<gene>
    <name evidence="6" type="ORF">LLE72_019135</name>
</gene>
<comment type="catalytic activity">
    <reaction evidence="1">
        <text>ATP + protein L-histidine = ADP + protein N-phospho-L-histidine.</text>
        <dbReference type="EC" id="2.7.13.3"/>
    </reaction>
</comment>
<dbReference type="InterPro" id="IPR013656">
    <property type="entry name" value="PAS_4"/>
</dbReference>
<dbReference type="SUPFAM" id="SSF55874">
    <property type="entry name" value="ATPase domain of HSP90 chaperone/DNA topoisomerase II/histidine kinase"/>
    <property type="match status" value="1"/>
</dbReference>
<dbReference type="PROSITE" id="PS50109">
    <property type="entry name" value="HIS_KIN"/>
    <property type="match status" value="1"/>
</dbReference>
<evidence type="ECO:0000259" key="4">
    <source>
        <dbReference type="PROSITE" id="PS50109"/>
    </source>
</evidence>
<keyword evidence="6" id="KW-0067">ATP-binding</keyword>
<dbReference type="Proteomes" id="UP001297361">
    <property type="component" value="Unassembled WGS sequence"/>
</dbReference>
<dbReference type="EMBL" id="JAJFNJ020000003">
    <property type="protein sequence ID" value="MEC3889807.1"/>
    <property type="molecule type" value="Genomic_DNA"/>
</dbReference>
<sequence>MTHDWYRNVVELSSDSIKELALDGTIKFVNSHGIARVAAHNAREVLDTNWREHWPEHVRPQIDQALQAAKRGESCRFEADCVTPSGKRYFWAVTTTPLFDEAGNVRSVLAVNRDITDRRLAEMALETLKDALGDHLSTAGTDALAFRDYLGRTSHAGVIKLSQALTSARIREEELDIARVAQRMAESSAEQAQKGEAVGQLLPGVVHDLNNVLQAALGAIDVVQHREQVPAKDKLLLSVAQEALGHGTKMSKRLLVFARHHPYAPERTDLCVLTESLMPLLHQAAGSHANLACELHHTQCFALVDPHSIERALMNLVINARDASPEAGLVAIRVGTASYEEGDAEMHRRAGDYVTLSVIDHGEGIAPEVRDRLFEAYFTTKPSGKGTGLGLAQVYGAVRQANGFIEVISELGHGSTFTMAFPAL</sequence>
<dbReference type="Gene3D" id="3.30.565.10">
    <property type="entry name" value="Histidine kinase-like ATPase, C-terminal domain"/>
    <property type="match status" value="1"/>
</dbReference>
<dbReference type="PANTHER" id="PTHR43065:SF42">
    <property type="entry name" value="TWO-COMPONENT SENSOR PPRA"/>
    <property type="match status" value="1"/>
</dbReference>